<organism evidence="1 2">
    <name type="scientific">Fimbriiglobus ruber</name>
    <dbReference type="NCBI Taxonomy" id="1908690"/>
    <lineage>
        <taxon>Bacteria</taxon>
        <taxon>Pseudomonadati</taxon>
        <taxon>Planctomycetota</taxon>
        <taxon>Planctomycetia</taxon>
        <taxon>Gemmatales</taxon>
        <taxon>Gemmataceae</taxon>
        <taxon>Fimbriiglobus</taxon>
    </lineage>
</organism>
<reference evidence="2" key="1">
    <citation type="submission" date="2017-06" db="EMBL/GenBank/DDBJ databases">
        <title>Genome analysis of Fimbriiglobus ruber SP5, the first member of the order Planctomycetales with confirmed chitinolytic capability.</title>
        <authorList>
            <person name="Ravin N.V."/>
            <person name="Rakitin A.L."/>
            <person name="Ivanova A.A."/>
            <person name="Beletsky A.V."/>
            <person name="Kulichevskaya I.S."/>
            <person name="Mardanov A.V."/>
            <person name="Dedysh S.N."/>
        </authorList>
    </citation>
    <scope>NUCLEOTIDE SEQUENCE [LARGE SCALE GENOMIC DNA]</scope>
    <source>
        <strain evidence="2">SP5</strain>
    </source>
</reference>
<accession>A0A225D7G0</accession>
<dbReference type="RefSeq" id="WP_088257322.1">
    <property type="nucleotide sequence ID" value="NZ_NIDE01000014.1"/>
</dbReference>
<keyword evidence="2" id="KW-1185">Reference proteome</keyword>
<comment type="caution">
    <text evidence="1">The sequence shown here is derived from an EMBL/GenBank/DDBJ whole genome shotgun (WGS) entry which is preliminary data.</text>
</comment>
<dbReference type="InterPro" id="IPR053860">
    <property type="entry name" value="DUF6932"/>
</dbReference>
<name>A0A225D7G0_9BACT</name>
<gene>
    <name evidence="1" type="ORF">FRUB_06512</name>
</gene>
<dbReference type="EMBL" id="NIDE01000014">
    <property type="protein sequence ID" value="OWK37392.1"/>
    <property type="molecule type" value="Genomic_DNA"/>
</dbReference>
<evidence type="ECO:0000313" key="1">
    <source>
        <dbReference type="EMBL" id="OWK37392.1"/>
    </source>
</evidence>
<proteinExistence type="predicted"/>
<dbReference type="Pfam" id="PF22014">
    <property type="entry name" value="DUF6932"/>
    <property type="match status" value="1"/>
</dbReference>
<dbReference type="AlphaFoldDB" id="A0A225D7G0"/>
<dbReference type="Proteomes" id="UP000214646">
    <property type="component" value="Unassembled WGS sequence"/>
</dbReference>
<protein>
    <submittedName>
        <fullName evidence="1">Uncharacterized protein</fullName>
    </submittedName>
</protein>
<evidence type="ECO:0000313" key="2">
    <source>
        <dbReference type="Proteomes" id="UP000214646"/>
    </source>
</evidence>
<sequence>MVPDFAEDDNLPPGVHPAEWDELVARFGWNPRRLQLLAGLKRALVPLRSAGCRQLYLDGSFVTAKEIPGDYDAAWNPIGVNLLMLRLVEPVFFDFRNKRAAQKAKYGGEFFPSTGDADGCGKTFFDFFQQDKSTGLPKGIVVITP</sequence>
<dbReference type="OrthoDB" id="572713at2"/>